<sequence>MASDLLVLNERETDTKVKRSDRAIKPTLLITRIRNSIWIFGIPSWIFGITDRSIATFADGTISVIEIFQIFTASLFFLSWLFLKPEINGEEANLPAYDVEAYTDYAVNDLTVTRARMSELQDFHLIRQEYVLPFPYLSQIYHLLNLKHLEDIHSVSLNNLRVISVNDFQQTATGGIIRFQTMLESSMNALRIWRQPIVEVDLILHNLHTIELSIPVYNGKRIAVLFNVFPVSETEHKLFIDIYSDLGWFKPLLQLPLHLASCLTLFEDWSYLQALTERNLNRLVKLGRVSSHETMQLFQRFVDLYNAKLELNGLVLAEAVSLPYAL</sequence>
<proteinExistence type="predicted"/>
<dbReference type="AlphaFoldDB" id="A0A832M502"/>
<evidence type="ECO:0000313" key="1">
    <source>
        <dbReference type="EMBL" id="HGW93816.1"/>
    </source>
</evidence>
<comment type="caution">
    <text evidence="1">The sequence shown here is derived from an EMBL/GenBank/DDBJ whole genome shotgun (WGS) entry which is preliminary data.</text>
</comment>
<accession>A0A832M502</accession>
<reference evidence="1" key="1">
    <citation type="journal article" date="2020" name="mSystems">
        <title>Genome- and Community-Level Interaction Insights into Carbon Utilization and Element Cycling Functions of Hydrothermarchaeota in Hydrothermal Sediment.</title>
        <authorList>
            <person name="Zhou Z."/>
            <person name="Liu Y."/>
            <person name="Xu W."/>
            <person name="Pan J."/>
            <person name="Luo Z.H."/>
            <person name="Li M."/>
        </authorList>
    </citation>
    <scope>NUCLEOTIDE SEQUENCE [LARGE SCALE GENOMIC DNA]</scope>
    <source>
        <strain evidence="1">SpSt-402</strain>
    </source>
</reference>
<gene>
    <name evidence="1" type="ORF">ENR47_05990</name>
</gene>
<name>A0A832M502_9CYAN</name>
<organism evidence="1">
    <name type="scientific">Oscillatoriales cyanobacterium SpSt-402</name>
    <dbReference type="NCBI Taxonomy" id="2282168"/>
    <lineage>
        <taxon>Bacteria</taxon>
        <taxon>Bacillati</taxon>
        <taxon>Cyanobacteriota</taxon>
        <taxon>Cyanophyceae</taxon>
        <taxon>Oscillatoriophycideae</taxon>
        <taxon>Oscillatoriales</taxon>
    </lineage>
</organism>
<dbReference type="EMBL" id="DSRD01000389">
    <property type="protein sequence ID" value="HGW93816.1"/>
    <property type="molecule type" value="Genomic_DNA"/>
</dbReference>
<protein>
    <submittedName>
        <fullName evidence="1">Uncharacterized protein</fullName>
    </submittedName>
</protein>